<dbReference type="Gene3D" id="3.30.1430.10">
    <property type="match status" value="1"/>
</dbReference>
<dbReference type="InterPro" id="IPR019928">
    <property type="entry name" value="Ribosomal_uL3_arc"/>
</dbReference>
<dbReference type="GO" id="GO:0022625">
    <property type="term" value="C:cytosolic large ribosomal subunit"/>
    <property type="evidence" value="ECO:0007669"/>
    <property type="project" value="UniProtKB-UniRule"/>
</dbReference>
<dbReference type="SUPFAM" id="SSF50447">
    <property type="entry name" value="Translation proteins"/>
    <property type="match status" value="1"/>
</dbReference>
<dbReference type="InterPro" id="IPR044892">
    <property type="entry name" value="Ribosomal_L3_dom_3_arc_sf"/>
</dbReference>
<dbReference type="InterPro" id="IPR045077">
    <property type="entry name" value="L3_arc_euk"/>
</dbReference>
<evidence type="ECO:0000256" key="3">
    <source>
        <dbReference type="ARBA" id="ARBA00022884"/>
    </source>
</evidence>
<dbReference type="EMBL" id="GU942977">
    <property type="protein sequence ID" value="ADD93339.1"/>
    <property type="molecule type" value="Genomic_DNA"/>
</dbReference>
<dbReference type="Pfam" id="PF00297">
    <property type="entry name" value="Ribosomal_L3"/>
    <property type="match status" value="1"/>
</dbReference>
<evidence type="ECO:0000256" key="1">
    <source>
        <dbReference type="ARBA" id="ARBA00006540"/>
    </source>
</evidence>
<dbReference type="GO" id="GO:0003735">
    <property type="term" value="F:structural constituent of ribosome"/>
    <property type="evidence" value="ECO:0007669"/>
    <property type="project" value="UniProtKB-UniRule"/>
</dbReference>
<dbReference type="Gene3D" id="2.40.30.10">
    <property type="entry name" value="Translation factors"/>
    <property type="match status" value="1"/>
</dbReference>
<feature type="region of interest" description="Disordered" evidence="8">
    <location>
        <begin position="93"/>
        <end position="145"/>
    </location>
</feature>
<dbReference type="PANTHER" id="PTHR11363:SF5">
    <property type="entry name" value="LARGE RIBOSOMAL SUBUNIT PROTEIN UL3"/>
    <property type="match status" value="1"/>
</dbReference>
<evidence type="ECO:0000256" key="7">
    <source>
        <dbReference type="NCBIfam" id="TIGR03626"/>
    </source>
</evidence>
<comment type="similarity">
    <text evidence="1">Belongs to the universal ribosomal protein uL3 family.</text>
</comment>
<evidence type="ECO:0000256" key="6">
    <source>
        <dbReference type="ARBA" id="ARBA00035457"/>
    </source>
</evidence>
<name>D6PC88_9ARCH</name>
<feature type="compositionally biased region" description="Basic residues" evidence="8">
    <location>
        <begin position="122"/>
        <end position="135"/>
    </location>
</feature>
<evidence type="ECO:0000256" key="5">
    <source>
        <dbReference type="ARBA" id="ARBA00023274"/>
    </source>
</evidence>
<feature type="compositionally biased region" description="Basic and acidic residues" evidence="8">
    <location>
        <begin position="112"/>
        <end position="121"/>
    </location>
</feature>
<evidence type="ECO:0000313" key="9">
    <source>
        <dbReference type="EMBL" id="ADD93339.1"/>
    </source>
</evidence>
<dbReference type="InterPro" id="IPR000597">
    <property type="entry name" value="Ribosomal_uL3"/>
</dbReference>
<evidence type="ECO:0000256" key="4">
    <source>
        <dbReference type="ARBA" id="ARBA00022980"/>
    </source>
</evidence>
<dbReference type="InterPro" id="IPR009000">
    <property type="entry name" value="Transl_B-barrel_sf"/>
</dbReference>
<dbReference type="NCBIfam" id="NF003261">
    <property type="entry name" value="PRK04231.1"/>
    <property type="match status" value="1"/>
</dbReference>
<dbReference type="GO" id="GO:0006412">
    <property type="term" value="P:translation"/>
    <property type="evidence" value="ECO:0007669"/>
    <property type="project" value="UniProtKB-UniRule"/>
</dbReference>
<organism evidence="9">
    <name type="scientific">uncultured archaeon MedDCM-OCT-S11-C441</name>
    <dbReference type="NCBI Taxonomy" id="743103"/>
    <lineage>
        <taxon>Archaea</taxon>
        <taxon>environmental samples</taxon>
    </lineage>
</organism>
<dbReference type="NCBIfam" id="TIGR03626">
    <property type="entry name" value="L3_arch"/>
    <property type="match status" value="1"/>
</dbReference>
<sequence>MGYGPRKRTVRQYPRITSWPETEASEVRVQGFAGWKAGMTHILMRDTNPKSTSAGQEVRKAVTVVEAPPMTVLAVRGYRMTPYGKQTAGEVWTDVSEESPTNLFPRLANQTRGERDEEQGRKPAKRGGRIPKRPSKPLEEAANSLRQQDLSEVRLIVCTQPESVRSVPSKTPEIMEMGLTGGDIEAKLEWALERLGGEIGIEDVYDVGQEVDVVGVTKGKGWQGSIKRFGLKLLSHKNSKRRRQGGNMGDFGTGYVRKTIRQAGQVGYHKRTELNKKILRISNPEESEITPAGGFLNYGEVTNPYMIIQGSLPGPAKRLIRFRDPTRPRKIPGEVDVTYVSTSSKQGV</sequence>
<protein>
    <recommendedName>
        <fullName evidence="6 7">50S ribosomal protein L3</fullName>
    </recommendedName>
</protein>
<keyword evidence="4 9" id="KW-0689">Ribosomal protein</keyword>
<keyword evidence="3" id="KW-0694">RNA-binding</keyword>
<evidence type="ECO:0000256" key="2">
    <source>
        <dbReference type="ARBA" id="ARBA00022730"/>
    </source>
</evidence>
<dbReference type="AlphaFoldDB" id="D6PC88"/>
<evidence type="ECO:0000256" key="8">
    <source>
        <dbReference type="SAM" id="MobiDB-lite"/>
    </source>
</evidence>
<keyword evidence="2" id="KW-0699">rRNA-binding</keyword>
<accession>D6PC88</accession>
<dbReference type="Gene3D" id="4.10.960.10">
    <property type="entry name" value="Ribosomal protein L3, domain 3"/>
    <property type="match status" value="1"/>
</dbReference>
<proteinExistence type="inferred from homology"/>
<dbReference type="PANTHER" id="PTHR11363">
    <property type="entry name" value="60S RIBOSOMAL PROTEIN L3-RELATED"/>
    <property type="match status" value="1"/>
</dbReference>
<keyword evidence="5" id="KW-0687">Ribonucleoprotein</keyword>
<dbReference type="GO" id="GO:0019843">
    <property type="term" value="F:rRNA binding"/>
    <property type="evidence" value="ECO:0007669"/>
    <property type="project" value="UniProtKB-KW"/>
</dbReference>
<reference evidence="9" key="1">
    <citation type="journal article" date="2010" name="ISME J.">
        <title>Metagenome of the Mediterranean deep chlorophyll maximum studied by direct and fosmid library 454 pyrosequencing.</title>
        <authorList>
            <person name="Ghai R."/>
            <person name="Martin-Cuadrado A.B."/>
            <person name="Molto A.G."/>
            <person name="Heredia I.G."/>
            <person name="Cabrera R."/>
            <person name="Martin J."/>
            <person name="Verdu M."/>
            <person name="Deschamps P."/>
            <person name="Moreira D."/>
            <person name="Lopez-Garcia P."/>
            <person name="Mira A."/>
            <person name="Rodriguez-Valera F."/>
        </authorList>
    </citation>
    <scope>NUCLEOTIDE SEQUENCE</scope>
</reference>